<sequence>MSNIFSVGDIVDVVGQNIKGKVIEVYNGCRNIVIDDLDSEWEYPESRLEYRNDELSLIKGAKLN</sequence>
<dbReference type="EMBL" id="LR798268">
    <property type="protein sequence ID" value="CAB5219151.1"/>
    <property type="molecule type" value="Genomic_DNA"/>
</dbReference>
<gene>
    <name evidence="3" type="ORF">UFOVP220_38</name>
    <name evidence="1" type="ORF">UFOVP26_50</name>
    <name evidence="2" type="ORF">UFOVP44_47</name>
</gene>
<proteinExistence type="predicted"/>
<dbReference type="EMBL" id="LR796152">
    <property type="protein sequence ID" value="CAB4121951.1"/>
    <property type="molecule type" value="Genomic_DNA"/>
</dbReference>
<evidence type="ECO:0000313" key="1">
    <source>
        <dbReference type="EMBL" id="CAB4121951.1"/>
    </source>
</evidence>
<name>A0A6J5KN51_9CAUD</name>
<dbReference type="EMBL" id="LR796176">
    <property type="protein sequence ID" value="CAB4123748.1"/>
    <property type="molecule type" value="Genomic_DNA"/>
</dbReference>
<reference evidence="2" key="1">
    <citation type="submission" date="2020-04" db="EMBL/GenBank/DDBJ databases">
        <authorList>
            <person name="Chiriac C."/>
            <person name="Salcher M."/>
            <person name="Ghai R."/>
            <person name="Kavagutti S V."/>
        </authorList>
    </citation>
    <scope>NUCLEOTIDE SEQUENCE</scope>
</reference>
<accession>A0A6J5KN51</accession>
<evidence type="ECO:0000313" key="2">
    <source>
        <dbReference type="EMBL" id="CAB4123748.1"/>
    </source>
</evidence>
<organism evidence="2">
    <name type="scientific">uncultured Caudovirales phage</name>
    <dbReference type="NCBI Taxonomy" id="2100421"/>
    <lineage>
        <taxon>Viruses</taxon>
        <taxon>Duplodnaviria</taxon>
        <taxon>Heunggongvirae</taxon>
        <taxon>Uroviricota</taxon>
        <taxon>Caudoviricetes</taxon>
        <taxon>Peduoviridae</taxon>
        <taxon>Maltschvirus</taxon>
        <taxon>Maltschvirus maltsch</taxon>
    </lineage>
</organism>
<protein>
    <submittedName>
        <fullName evidence="2">Uncharacterized protein</fullName>
    </submittedName>
</protein>
<evidence type="ECO:0000313" key="3">
    <source>
        <dbReference type="EMBL" id="CAB5219151.1"/>
    </source>
</evidence>